<organism evidence="2 3">
    <name type="scientific">Halanaerobacter jeridensis</name>
    <dbReference type="NCBI Taxonomy" id="706427"/>
    <lineage>
        <taxon>Bacteria</taxon>
        <taxon>Bacillati</taxon>
        <taxon>Bacillota</taxon>
        <taxon>Clostridia</taxon>
        <taxon>Halanaerobiales</taxon>
        <taxon>Halobacteroidaceae</taxon>
        <taxon>Halanaerobacter</taxon>
    </lineage>
</organism>
<feature type="transmembrane region" description="Helical" evidence="1">
    <location>
        <begin position="57"/>
        <end position="83"/>
    </location>
</feature>
<reference evidence="2" key="1">
    <citation type="submission" date="2021-01" db="EMBL/GenBank/DDBJ databases">
        <title>Genomic Encyclopedia of Type Strains, Phase IV (KMG-IV): sequencing the most valuable type-strain genomes for metagenomic binning, comparative biology and taxonomic classification.</title>
        <authorList>
            <person name="Goeker M."/>
        </authorList>
    </citation>
    <scope>NUCLEOTIDE SEQUENCE</scope>
    <source>
        <strain evidence="2">DSM 23230</strain>
    </source>
</reference>
<name>A0A938XTU8_9FIRM</name>
<evidence type="ECO:0000313" key="3">
    <source>
        <dbReference type="Proteomes" id="UP000774000"/>
    </source>
</evidence>
<keyword evidence="1" id="KW-0812">Transmembrane</keyword>
<accession>A0A938XTU8</accession>
<evidence type="ECO:0000313" key="2">
    <source>
        <dbReference type="EMBL" id="MBM7557641.1"/>
    </source>
</evidence>
<sequence length="157" mass="17697">MMIKPKDKYSFGILAAILANIPINILDYIFYALDINQYHMWHIAASSYFKTQDTGTIPALITGAITDYSTASIIGIAIIYLLYFTGTEYFWLKGLSIGAGSWLFAFGFILRKHVSRIDPVDPGTNLYHIAEHYLLGFLIAWIITKYGSKLLINDSTE</sequence>
<dbReference type="AlphaFoldDB" id="A0A938XTU8"/>
<feature type="transmembrane region" description="Helical" evidence="1">
    <location>
        <begin position="12"/>
        <end position="31"/>
    </location>
</feature>
<proteinExistence type="predicted"/>
<feature type="transmembrane region" description="Helical" evidence="1">
    <location>
        <begin position="125"/>
        <end position="143"/>
    </location>
</feature>
<keyword evidence="3" id="KW-1185">Reference proteome</keyword>
<dbReference type="EMBL" id="JAFBDQ010000015">
    <property type="protein sequence ID" value="MBM7557641.1"/>
    <property type="molecule type" value="Genomic_DNA"/>
</dbReference>
<comment type="caution">
    <text evidence="2">The sequence shown here is derived from an EMBL/GenBank/DDBJ whole genome shotgun (WGS) entry which is preliminary data.</text>
</comment>
<keyword evidence="1" id="KW-1133">Transmembrane helix</keyword>
<evidence type="ECO:0000256" key="1">
    <source>
        <dbReference type="SAM" id="Phobius"/>
    </source>
</evidence>
<dbReference type="RefSeq" id="WP_204702391.1">
    <property type="nucleotide sequence ID" value="NZ_JAFBDQ010000015.1"/>
</dbReference>
<protein>
    <submittedName>
        <fullName evidence="2">Uncharacterized protein</fullName>
    </submittedName>
</protein>
<feature type="transmembrane region" description="Helical" evidence="1">
    <location>
        <begin position="90"/>
        <end position="110"/>
    </location>
</feature>
<dbReference type="Proteomes" id="UP000774000">
    <property type="component" value="Unassembled WGS sequence"/>
</dbReference>
<gene>
    <name evidence="2" type="ORF">JOC47_002507</name>
</gene>
<keyword evidence="1" id="KW-0472">Membrane</keyword>